<reference evidence="1 2" key="1">
    <citation type="submission" date="2020-03" db="EMBL/GenBank/DDBJ databases">
        <title>WGS of actinomycetes isolated from Thailand.</title>
        <authorList>
            <person name="Thawai C."/>
        </authorList>
    </citation>
    <scope>NUCLEOTIDE SEQUENCE [LARGE SCALE GENOMIC DNA]</scope>
    <source>
        <strain evidence="1 2">PRB2-1</strain>
    </source>
</reference>
<organism evidence="1 2">
    <name type="scientific">Actinacidiphila epipremni</name>
    <dbReference type="NCBI Taxonomy" id="2053013"/>
    <lineage>
        <taxon>Bacteria</taxon>
        <taxon>Bacillati</taxon>
        <taxon>Actinomycetota</taxon>
        <taxon>Actinomycetes</taxon>
        <taxon>Kitasatosporales</taxon>
        <taxon>Streptomycetaceae</taxon>
        <taxon>Actinacidiphila</taxon>
    </lineage>
</organism>
<proteinExistence type="predicted"/>
<dbReference type="Proteomes" id="UP000734511">
    <property type="component" value="Unassembled WGS sequence"/>
</dbReference>
<name>A0ABX0ZKK2_9ACTN</name>
<sequence>MLHPPERVKVVAFFITARYAGQNDREAFMEKAIGQLALLAGQEVSPAVGERGRQEQLFALYRDAALAVRDRGGRLVLVVDGLDEDRGITAGADAHSIAALLPARPPAGMRVVVAGRPNPPIPEDVPAGHPLRAAGVVRLLAASPHALVVRDEARRELRGLLAGGGLGRDLLGLLTAAGGGLSSADLTALTSSRPFETDALLRAVSGRTFGLRPSHFAPQGEGAAALHILGHEELQQAAREGLGPDLLGAYRRRLHAWADSHRDRGWPADTPEYLLRGYTAMLAAAGEAERLTALATDRARQDRLLDISGGDAVALADVAAAQEAHAARPEPDLEALARLAVHRQHLTARNSAMPETLPAVWERLGHPVRAENLARSLASPFEQCQGLALMADAAGKSGDLGRARQLLRVAEEAAQALVHSAPLAAMLGVLAYGAAEMGDEERARRLARQLTGMARVLPRPEERVVCRGGAAAAHAKLGDEARARELARDALAAAREEPHPGARIRLVALTCALVAKAVGPDEVRRLAAEAAEDVRGPSGAEHRDQARSALAQALAMAGDRAGARRLLEQIGSAKHRAEALHGLALAGQDDGDNAWVADLVPGVERAARAADGAEEREEALVLVTSALALLGRLGPAESLLTGVSAAGRRAKGLAAVATAAAAAGEPEPAVRLAQAAETAVRSAADAPGHVRLTAGLALALALTGATGRARELALHAVEASEALADPRQRAWLLPGVVAAAVAAGFDEQADGWIRALDPPEARARCFARRAQIAAEAGDRDRTARLVEAALAEVVAVVDPYVQCDLRITLSGTAVACGLPELAERLLAQAREPAQGVVLPGQRAHLLPRLLGERAQQGDGAAAEAAARAEGEQDLLRTRCLAAVAAGLARRAPAVRDTAAVLRLAAEAEGAAPATTGAGRRGPVLRQLAEALARVGDWAGAERVVRSVVDDVQRGYVHTVLARIATDPVRARRHCAEALRLDVWSSVLADGGPVAWRLAGVLADEYAAVTAAAA</sequence>
<evidence type="ECO:0000313" key="1">
    <source>
        <dbReference type="EMBL" id="NJP44320.1"/>
    </source>
</evidence>
<accession>A0ABX0ZKK2</accession>
<dbReference type="Gene3D" id="1.25.40.10">
    <property type="entry name" value="Tetratricopeptide repeat domain"/>
    <property type="match status" value="2"/>
</dbReference>
<dbReference type="EMBL" id="JAATEJ010000008">
    <property type="protein sequence ID" value="NJP44320.1"/>
    <property type="molecule type" value="Genomic_DNA"/>
</dbReference>
<keyword evidence="2" id="KW-1185">Reference proteome</keyword>
<dbReference type="RefSeq" id="WP_167983186.1">
    <property type="nucleotide sequence ID" value="NZ_JAATEJ010000008.1"/>
</dbReference>
<protein>
    <submittedName>
        <fullName evidence="1">Uncharacterized protein</fullName>
    </submittedName>
</protein>
<evidence type="ECO:0000313" key="2">
    <source>
        <dbReference type="Proteomes" id="UP000734511"/>
    </source>
</evidence>
<dbReference type="InterPro" id="IPR011990">
    <property type="entry name" value="TPR-like_helical_dom_sf"/>
</dbReference>
<comment type="caution">
    <text evidence="1">The sequence shown here is derived from an EMBL/GenBank/DDBJ whole genome shotgun (WGS) entry which is preliminary data.</text>
</comment>
<gene>
    <name evidence="1" type="ORF">HCN08_13055</name>
</gene>